<protein>
    <submittedName>
        <fullName evidence="2">Uncharacterized protein</fullName>
    </submittedName>
</protein>
<keyword evidence="1" id="KW-1133">Transmembrane helix</keyword>
<dbReference type="OrthoDB" id="695212at2759"/>
<sequence>MYIASRRPGMGSGGGVVPTSWRALAAAALALWLLPVLLALALLWLPLLCCAVAAVRFRRVRKQLRTTSRGCGGRGGVVPWREEIIAADDDAGDRTRLLHRYLRDQMELVVAGADAEELVDELLVDQ</sequence>
<evidence type="ECO:0000256" key="1">
    <source>
        <dbReference type="SAM" id="Phobius"/>
    </source>
</evidence>
<organism evidence="2">
    <name type="scientific">Setaria italica</name>
    <name type="common">Foxtail millet</name>
    <name type="synonym">Panicum italicum</name>
    <dbReference type="NCBI Taxonomy" id="4555"/>
    <lineage>
        <taxon>Eukaryota</taxon>
        <taxon>Viridiplantae</taxon>
        <taxon>Streptophyta</taxon>
        <taxon>Embryophyta</taxon>
        <taxon>Tracheophyta</taxon>
        <taxon>Spermatophyta</taxon>
        <taxon>Magnoliopsida</taxon>
        <taxon>Liliopsida</taxon>
        <taxon>Poales</taxon>
        <taxon>Poaceae</taxon>
        <taxon>PACMAD clade</taxon>
        <taxon>Panicoideae</taxon>
        <taxon>Panicodae</taxon>
        <taxon>Paniceae</taxon>
        <taxon>Cenchrinae</taxon>
        <taxon>Setaria</taxon>
    </lineage>
</organism>
<proteinExistence type="predicted"/>
<feature type="transmembrane region" description="Helical" evidence="1">
    <location>
        <begin position="29"/>
        <end position="55"/>
    </location>
</feature>
<reference evidence="2" key="1">
    <citation type="journal article" date="2012" name="Nat. Biotechnol.">
        <title>Reference genome sequence of the model plant Setaria.</title>
        <authorList>
            <person name="Bennetzen J.L."/>
            <person name="Schmutz J."/>
            <person name="Wang H."/>
            <person name="Percifield R."/>
            <person name="Hawkins J."/>
            <person name="Pontaroli A.C."/>
            <person name="Estep M."/>
            <person name="Feng L."/>
            <person name="Vaughn J.N."/>
            <person name="Grimwood J."/>
            <person name="Jenkins J."/>
            <person name="Barry K."/>
            <person name="Lindquist E."/>
            <person name="Hellsten U."/>
            <person name="Deshpande S."/>
            <person name="Wang X."/>
            <person name="Wu X."/>
            <person name="Mitros T."/>
            <person name="Triplett J."/>
            <person name="Yang X."/>
            <person name="Ye C.Y."/>
            <person name="Mauro-Herrera M."/>
            <person name="Wang L."/>
            <person name="Li P."/>
            <person name="Sharma M."/>
            <person name="Sharma R."/>
            <person name="Ronald P.C."/>
            <person name="Panaud O."/>
            <person name="Kellogg E.A."/>
            <person name="Brutnell T.P."/>
            <person name="Doust A.N."/>
            <person name="Tuskan G.A."/>
            <person name="Rokhsar D."/>
            <person name="Devos K.M."/>
        </authorList>
    </citation>
    <scope>NUCLEOTIDE SEQUENCE [LARGE SCALE GENOMIC DNA]</scope>
    <source>
        <strain evidence="2">Yugu1</strain>
    </source>
</reference>
<dbReference type="PANTHER" id="PTHR36322">
    <property type="entry name" value="TRANSMEMBRANE PROTEIN"/>
    <property type="match status" value="1"/>
</dbReference>
<dbReference type="KEGG" id="sita:101785858"/>
<dbReference type="PANTHER" id="PTHR36322:SF6">
    <property type="entry name" value="EXPRESSED PROTEIN"/>
    <property type="match status" value="1"/>
</dbReference>
<keyword evidence="1" id="KW-0812">Transmembrane</keyword>
<dbReference type="EMBL" id="CM003534">
    <property type="protein sequence ID" value="RCV36012.1"/>
    <property type="molecule type" value="Genomic_DNA"/>
</dbReference>
<name>A0A368S0P5_SETIT</name>
<accession>A0A368S0P5</accession>
<evidence type="ECO:0000313" key="2">
    <source>
        <dbReference type="EMBL" id="RCV36012.1"/>
    </source>
</evidence>
<gene>
    <name evidence="2" type="ORF">SETIT_7G285600v2</name>
</gene>
<dbReference type="AlphaFoldDB" id="A0A368S0P5"/>
<reference evidence="2" key="2">
    <citation type="submission" date="2015-07" db="EMBL/GenBank/DDBJ databases">
        <authorList>
            <person name="Noorani M."/>
        </authorList>
    </citation>
    <scope>NUCLEOTIDE SEQUENCE</scope>
    <source>
        <strain evidence="2">Yugu1</strain>
    </source>
</reference>
<keyword evidence="1" id="KW-0472">Membrane</keyword>